<reference evidence="1" key="1">
    <citation type="submission" date="2018-02" db="EMBL/GenBank/DDBJ databases">
        <title>Rhizophora mucronata_Transcriptome.</title>
        <authorList>
            <person name="Meera S.P."/>
            <person name="Sreeshan A."/>
            <person name="Augustine A."/>
        </authorList>
    </citation>
    <scope>NUCLEOTIDE SEQUENCE</scope>
    <source>
        <tissue evidence="1">Leaf</tissue>
    </source>
</reference>
<protein>
    <submittedName>
        <fullName evidence="1">Uncharacterized protein</fullName>
    </submittedName>
</protein>
<evidence type="ECO:0000313" key="1">
    <source>
        <dbReference type="EMBL" id="MBX59618.1"/>
    </source>
</evidence>
<sequence length="12" mass="1531">MLWWRIDSEPTP</sequence>
<organism evidence="1">
    <name type="scientific">Rhizophora mucronata</name>
    <name type="common">Asiatic mangrove</name>
    <dbReference type="NCBI Taxonomy" id="61149"/>
    <lineage>
        <taxon>Eukaryota</taxon>
        <taxon>Viridiplantae</taxon>
        <taxon>Streptophyta</taxon>
        <taxon>Embryophyta</taxon>
        <taxon>Tracheophyta</taxon>
        <taxon>Spermatophyta</taxon>
        <taxon>Magnoliopsida</taxon>
        <taxon>eudicotyledons</taxon>
        <taxon>Gunneridae</taxon>
        <taxon>Pentapetalae</taxon>
        <taxon>rosids</taxon>
        <taxon>fabids</taxon>
        <taxon>Malpighiales</taxon>
        <taxon>Rhizophoraceae</taxon>
        <taxon>Rhizophora</taxon>
    </lineage>
</organism>
<name>A0A2P2PY06_RHIMU</name>
<proteinExistence type="predicted"/>
<accession>A0A2P2PY06</accession>
<dbReference type="EMBL" id="GGEC01079134">
    <property type="protein sequence ID" value="MBX59618.1"/>
    <property type="molecule type" value="Transcribed_RNA"/>
</dbReference>